<dbReference type="RefSeq" id="WP_092445171.1">
    <property type="nucleotide sequence ID" value="NZ_JBLXFM010000001.1"/>
</dbReference>
<evidence type="ECO:0000256" key="2">
    <source>
        <dbReference type="SAM" id="Phobius"/>
    </source>
</evidence>
<organism evidence="3 4">
    <name type="scientific">Winogradskyella sediminis</name>
    <dbReference type="NCBI Taxonomy" id="1382466"/>
    <lineage>
        <taxon>Bacteria</taxon>
        <taxon>Pseudomonadati</taxon>
        <taxon>Bacteroidota</taxon>
        <taxon>Flavobacteriia</taxon>
        <taxon>Flavobacteriales</taxon>
        <taxon>Flavobacteriaceae</taxon>
        <taxon>Winogradskyella</taxon>
    </lineage>
</organism>
<keyword evidence="2" id="KW-1133">Transmembrane helix</keyword>
<dbReference type="SUPFAM" id="SSF52540">
    <property type="entry name" value="P-loop containing nucleoside triphosphate hydrolases"/>
    <property type="match status" value="1"/>
</dbReference>
<dbReference type="InterPro" id="IPR027417">
    <property type="entry name" value="P-loop_NTPase"/>
</dbReference>
<keyword evidence="1" id="KW-0175">Coiled coil</keyword>
<keyword evidence="2" id="KW-0472">Membrane</keyword>
<dbReference type="InterPro" id="IPR050445">
    <property type="entry name" value="Bact_polysacc_biosynth/exp"/>
</dbReference>
<keyword evidence="2" id="KW-0812">Transmembrane</keyword>
<proteinExistence type="predicted"/>
<accession>A0A1H1QLA9</accession>
<dbReference type="GO" id="GO:0005886">
    <property type="term" value="C:plasma membrane"/>
    <property type="evidence" value="ECO:0007669"/>
    <property type="project" value="TreeGrafter"/>
</dbReference>
<feature type="transmembrane region" description="Helical" evidence="2">
    <location>
        <begin position="477"/>
        <end position="500"/>
    </location>
</feature>
<dbReference type="Gene3D" id="3.40.50.300">
    <property type="entry name" value="P-loop containing nucleotide triphosphate hydrolases"/>
    <property type="match status" value="1"/>
</dbReference>
<feature type="coiled-coil region" evidence="1">
    <location>
        <begin position="227"/>
        <end position="254"/>
    </location>
</feature>
<dbReference type="PANTHER" id="PTHR32309">
    <property type="entry name" value="TYROSINE-PROTEIN KINASE"/>
    <property type="match status" value="1"/>
</dbReference>
<dbReference type="PANTHER" id="PTHR32309:SF13">
    <property type="entry name" value="FERRIC ENTEROBACTIN TRANSPORT PROTEIN FEPE"/>
    <property type="match status" value="1"/>
</dbReference>
<dbReference type="EMBL" id="LT629774">
    <property type="protein sequence ID" value="SDS24252.1"/>
    <property type="molecule type" value="Genomic_DNA"/>
</dbReference>
<keyword evidence="4" id="KW-1185">Reference proteome</keyword>
<evidence type="ECO:0000313" key="3">
    <source>
        <dbReference type="EMBL" id="SDS24252.1"/>
    </source>
</evidence>
<name>A0A1H1QLA9_9FLAO</name>
<dbReference type="Proteomes" id="UP000198963">
    <property type="component" value="Chromosome I"/>
</dbReference>
<evidence type="ECO:0000256" key="1">
    <source>
        <dbReference type="SAM" id="Coils"/>
    </source>
</evidence>
<protein>
    <submittedName>
        <fullName evidence="3">Chain length determinant protein</fullName>
    </submittedName>
</protein>
<sequence length="772" mass="87556">MKPLDFIKLILKHKVILIIVPLLFGVLALVLTANPKRNYYSETVLYTGIASGSSIEMDKSFNYLAANNAFDNLINILKSRDTQEEVAVRLLSQHILLDQPNHKFISENAFEELQDILPENLKLDLAKAVDLNQDAASQYEATVAYLIELMNSDNSNFVYSLLSYDHPHYSLEAISKVKVERISSSDLVKLTYEIDDPGICQQTLKIYTEVCKQKYKDLKESGSDTVVKYFEAQLSESEKKLKAIEQKLLKFNQENNIINYYEQSKAVAIVKEDMGVAYKKGMAQLAGSEASAQRLQKKLAIQEAIQQKNNAIVNSKKELGDLNYKIGMYSAKAGDDEASKQKLETLNKQAKVLQEKIKSNVDELYTFQNSTDGVPIKKVLPDWVDKEVETEDLKAKLSVMNAQSQAIDEQFAAYAPAGANLKRIEREINVAEQEYLEILHGLNLAKLKFQDAQLSSNLTAVDPPFYPLKPIPSKRKIIVIALVLVTGIIILAAILFMEFFDDTLKNQKNAEQKLNLPALGMLPKLFVAKPHLDMVKIQERLMDFIMQNFYQTFKDKTKSPKIITVFSTRKYEGKSVITTNIAKRIKASGHSVKVINHSNEKLSIAKPPKYTWLYKFFGYQNPTIDYKHPFLTAVTDNSLEAEEYQTYSVGADYRDIKSVNDLGIDINESENTPDYILIELPSMLECNYPAELLTKSDLALMVCRSNRLWSNADNTMLDQVKSLLGGKVKFIINGVDLKEVENVIGELPKERSATRVRLKNMFRFQFYTSNHI</sequence>
<feature type="coiled-coil region" evidence="1">
    <location>
        <begin position="336"/>
        <end position="363"/>
    </location>
</feature>
<gene>
    <name evidence="3" type="ORF">SAMN04489797_1175</name>
</gene>
<dbReference type="AlphaFoldDB" id="A0A1H1QLA9"/>
<dbReference type="STRING" id="1249933.SAMN04489797_1175"/>
<evidence type="ECO:0000313" key="4">
    <source>
        <dbReference type="Proteomes" id="UP000198963"/>
    </source>
</evidence>
<dbReference type="GO" id="GO:0004713">
    <property type="term" value="F:protein tyrosine kinase activity"/>
    <property type="evidence" value="ECO:0007669"/>
    <property type="project" value="TreeGrafter"/>
</dbReference>
<reference evidence="3 4" key="1">
    <citation type="submission" date="2016-10" db="EMBL/GenBank/DDBJ databases">
        <authorList>
            <person name="Varghese N."/>
            <person name="Submissions S."/>
        </authorList>
    </citation>
    <scope>NUCLEOTIDE SEQUENCE [LARGE SCALE GENOMIC DNA]</scope>
    <source>
        <strain evidence="3 4">RHA_55</strain>
    </source>
</reference>